<dbReference type="PRINTS" id="PR00039">
    <property type="entry name" value="HTHLYSR"/>
</dbReference>
<sequence length="318" mass="33936">MSLDLRSLRQFVAVAEELHFGRAAERLHMTQPPLTQAIQKLEAELGASLFVRSSRSVGLSPAGAALLPLAQGLLAQAAELPALAQAAARGTAGRLRLAFVSTLGFGELPRWLKGFREQVPDVALSLREATLDVQLQAFEAGEIDAGFVLHARGAVPPGFESLQVADEPLLLALSADSPLARFDQLPLAEVLGLPLVMFPRAIAPSLFDAVVAVYRAQGCEPRIEQEAIQMQTIVNLVSAGIGAAWVPASMQGFQRPGVVYRVLQAPAGEQVPLPRGETRLIWRRDAAPAVWRFGEHVAAQLAAPPPPQQVSEATSGPR</sequence>
<dbReference type="InterPro" id="IPR005119">
    <property type="entry name" value="LysR_subst-bd"/>
</dbReference>
<dbReference type="InterPro" id="IPR036388">
    <property type="entry name" value="WH-like_DNA-bd_sf"/>
</dbReference>
<feature type="domain" description="HTH lysR-type" evidence="5">
    <location>
        <begin position="3"/>
        <end position="60"/>
    </location>
</feature>
<dbReference type="GO" id="GO:0003700">
    <property type="term" value="F:DNA-binding transcription factor activity"/>
    <property type="evidence" value="ECO:0007669"/>
    <property type="project" value="InterPro"/>
</dbReference>
<evidence type="ECO:0000313" key="6">
    <source>
        <dbReference type="EMBL" id="PND37173.1"/>
    </source>
</evidence>
<dbReference type="PROSITE" id="PS50931">
    <property type="entry name" value="HTH_LYSR"/>
    <property type="match status" value="1"/>
</dbReference>
<dbReference type="SUPFAM" id="SSF53850">
    <property type="entry name" value="Periplasmic binding protein-like II"/>
    <property type="match status" value="1"/>
</dbReference>
<evidence type="ECO:0000256" key="3">
    <source>
        <dbReference type="ARBA" id="ARBA00023125"/>
    </source>
</evidence>
<dbReference type="FunFam" id="1.10.10.10:FF:000001">
    <property type="entry name" value="LysR family transcriptional regulator"/>
    <property type="match status" value="1"/>
</dbReference>
<dbReference type="Pfam" id="PF03466">
    <property type="entry name" value="LysR_substrate"/>
    <property type="match status" value="1"/>
</dbReference>
<dbReference type="Gene3D" id="1.10.10.10">
    <property type="entry name" value="Winged helix-like DNA-binding domain superfamily/Winged helix DNA-binding domain"/>
    <property type="match status" value="1"/>
</dbReference>
<dbReference type="InterPro" id="IPR000847">
    <property type="entry name" value="LysR_HTH_N"/>
</dbReference>
<dbReference type="EMBL" id="POSP01000003">
    <property type="protein sequence ID" value="PND37173.1"/>
    <property type="molecule type" value="Genomic_DNA"/>
</dbReference>
<dbReference type="AlphaFoldDB" id="A0A2N8KUP9"/>
<dbReference type="PANTHER" id="PTHR30346">
    <property type="entry name" value="TRANSCRIPTIONAL DUAL REGULATOR HCAR-RELATED"/>
    <property type="match status" value="1"/>
</dbReference>
<keyword evidence="2" id="KW-0805">Transcription regulation</keyword>
<evidence type="ECO:0000259" key="5">
    <source>
        <dbReference type="PROSITE" id="PS50931"/>
    </source>
</evidence>
<gene>
    <name evidence="6" type="ORF">C1O66_06245</name>
</gene>
<dbReference type="Gene3D" id="3.40.190.10">
    <property type="entry name" value="Periplasmic binding protein-like II"/>
    <property type="match status" value="2"/>
</dbReference>
<keyword evidence="7" id="KW-1185">Reference proteome</keyword>
<organism evidence="6 7">
    <name type="scientific">Kinneretia aquatilis</name>
    <dbReference type="NCBI Taxonomy" id="2070761"/>
    <lineage>
        <taxon>Bacteria</taxon>
        <taxon>Pseudomonadati</taxon>
        <taxon>Pseudomonadota</taxon>
        <taxon>Betaproteobacteria</taxon>
        <taxon>Burkholderiales</taxon>
        <taxon>Sphaerotilaceae</taxon>
        <taxon>Roseateles</taxon>
    </lineage>
</organism>
<dbReference type="OrthoDB" id="8807047at2"/>
<protein>
    <submittedName>
        <fullName evidence="6">LysR family transcriptional regulator</fullName>
    </submittedName>
</protein>
<keyword evidence="4" id="KW-0804">Transcription</keyword>
<name>A0A2N8KUP9_9BURK</name>
<dbReference type="GO" id="GO:0032993">
    <property type="term" value="C:protein-DNA complex"/>
    <property type="evidence" value="ECO:0007669"/>
    <property type="project" value="TreeGrafter"/>
</dbReference>
<dbReference type="PANTHER" id="PTHR30346:SF0">
    <property type="entry name" value="HCA OPERON TRANSCRIPTIONAL ACTIVATOR HCAR"/>
    <property type="match status" value="1"/>
</dbReference>
<dbReference type="GO" id="GO:0003677">
    <property type="term" value="F:DNA binding"/>
    <property type="evidence" value="ECO:0007669"/>
    <property type="project" value="UniProtKB-KW"/>
</dbReference>
<accession>A0A2N8KUP9</accession>
<dbReference type="Proteomes" id="UP000235916">
    <property type="component" value="Unassembled WGS sequence"/>
</dbReference>
<comment type="similarity">
    <text evidence="1">Belongs to the LysR transcriptional regulatory family.</text>
</comment>
<evidence type="ECO:0000256" key="2">
    <source>
        <dbReference type="ARBA" id="ARBA00023015"/>
    </source>
</evidence>
<keyword evidence="3" id="KW-0238">DNA-binding</keyword>
<comment type="caution">
    <text evidence="6">The sequence shown here is derived from an EMBL/GenBank/DDBJ whole genome shotgun (WGS) entry which is preliminary data.</text>
</comment>
<evidence type="ECO:0000313" key="7">
    <source>
        <dbReference type="Proteomes" id="UP000235916"/>
    </source>
</evidence>
<proteinExistence type="inferred from homology"/>
<evidence type="ECO:0000256" key="4">
    <source>
        <dbReference type="ARBA" id="ARBA00023163"/>
    </source>
</evidence>
<evidence type="ECO:0000256" key="1">
    <source>
        <dbReference type="ARBA" id="ARBA00009437"/>
    </source>
</evidence>
<dbReference type="RefSeq" id="WP_102767090.1">
    <property type="nucleotide sequence ID" value="NZ_POSP01000003.1"/>
</dbReference>
<dbReference type="InterPro" id="IPR036390">
    <property type="entry name" value="WH_DNA-bd_sf"/>
</dbReference>
<reference evidence="6 7" key="1">
    <citation type="submission" date="2018-01" db="EMBL/GenBank/DDBJ databases">
        <title>Draft genome sequence of Paucibacter aquatile CR182 isolated from freshwater of the Nakdong River.</title>
        <authorList>
            <person name="Choi A."/>
            <person name="Chung E.J."/>
        </authorList>
    </citation>
    <scope>NUCLEOTIDE SEQUENCE [LARGE SCALE GENOMIC DNA]</scope>
    <source>
        <strain evidence="6 7">CR182</strain>
    </source>
</reference>
<dbReference type="SUPFAM" id="SSF46785">
    <property type="entry name" value="Winged helix' DNA-binding domain"/>
    <property type="match status" value="1"/>
</dbReference>
<dbReference type="Pfam" id="PF00126">
    <property type="entry name" value="HTH_1"/>
    <property type="match status" value="1"/>
</dbReference>